<organism evidence="2 3">
    <name type="scientific">Marinoscillum furvescens DSM 4134</name>
    <dbReference type="NCBI Taxonomy" id="1122208"/>
    <lineage>
        <taxon>Bacteria</taxon>
        <taxon>Pseudomonadati</taxon>
        <taxon>Bacteroidota</taxon>
        <taxon>Cytophagia</taxon>
        <taxon>Cytophagales</taxon>
        <taxon>Reichenbachiellaceae</taxon>
        <taxon>Marinoscillum</taxon>
    </lineage>
</organism>
<evidence type="ECO:0000313" key="2">
    <source>
        <dbReference type="EMBL" id="REE01690.1"/>
    </source>
</evidence>
<dbReference type="Gene3D" id="2.130.10.10">
    <property type="entry name" value="YVTN repeat-like/Quinoprotein amine dehydrogenase"/>
    <property type="match status" value="2"/>
</dbReference>
<protein>
    <recommendedName>
        <fullName evidence="1">PorZ N-terminal beta-propeller domain-containing protein</fullName>
    </recommendedName>
</protein>
<dbReference type="InterPro" id="IPR048954">
    <property type="entry name" value="PorZ_N"/>
</dbReference>
<evidence type="ECO:0000313" key="3">
    <source>
        <dbReference type="Proteomes" id="UP000256779"/>
    </source>
</evidence>
<dbReference type="Proteomes" id="UP000256779">
    <property type="component" value="Unassembled WGS sequence"/>
</dbReference>
<dbReference type="EMBL" id="QREG01000003">
    <property type="protein sequence ID" value="REE01690.1"/>
    <property type="molecule type" value="Genomic_DNA"/>
</dbReference>
<comment type="caution">
    <text evidence="2">The sequence shown here is derived from an EMBL/GenBank/DDBJ whole genome shotgun (WGS) entry which is preliminary data.</text>
</comment>
<dbReference type="Pfam" id="PF21544">
    <property type="entry name" value="PorZ_N_b_propeller"/>
    <property type="match status" value="1"/>
</dbReference>
<dbReference type="InterPro" id="IPR015943">
    <property type="entry name" value="WD40/YVTN_repeat-like_dom_sf"/>
</dbReference>
<accession>A0A3D9L689</accession>
<gene>
    <name evidence="2" type="ORF">C7460_103207</name>
</gene>
<proteinExistence type="predicted"/>
<reference evidence="2 3" key="1">
    <citation type="submission" date="2018-07" db="EMBL/GenBank/DDBJ databases">
        <title>Genomic Encyclopedia of Type Strains, Phase IV (KMG-IV): sequencing the most valuable type-strain genomes for metagenomic binning, comparative biology and taxonomic classification.</title>
        <authorList>
            <person name="Goeker M."/>
        </authorList>
    </citation>
    <scope>NUCLEOTIDE SEQUENCE [LARGE SCALE GENOMIC DNA]</scope>
    <source>
        <strain evidence="2 3">DSM 4134</strain>
    </source>
</reference>
<sequence length="711" mass="76241">MKPYVENAFMKKCIAISSWCLLFTYFLSAQNLPIGHWREHFSFRSVNKVLAGGDHIFCAAEHGFFTINRTTKELSKLGKTKRLGDVGVTAMAFSKEHNLLVLGYESGIVDVVSSDGVASIRGIASSSLVGTKKINDIAIGTDRIYLGTAFGVIVAQLEGLELIENYRSIGSGGADVSVQELAINSNQLYAITSEGLQYGSIDQNLLDFTRWTLLDTVRSYHSLKIGACGLIAVAADTSVVQISDTVVNIWSSKAPIKAVDCSEQAIIALQENYLVSYSNGAFDSTSIEDVEVQDFALVDGEVWLATSANGVVTPSNEQLYPNGPFTDQITSISFANNIAYAFYDAVSSQYSWFDKSSWSHEELDGLTGLSAATHYRGAVYLAAAYGGVYDLTNKELVDGAPQQVNDLKVVGGALLGISSTDENATLFSIDREQDVTTYTAAAIGSEFPVSISASANGVIWLTVSPAAGGGVLALDLGGEQVRRITSSDNLASNTVNSLVIDHSDDAWIATPRGLSLMVDASFVFNDSEAFSPIYENGALFDEEPVHALMVDGGNRIWMATDEGVWVFDNNLTRLDEHFTTSNSPLPSHLVYQMEYDPGSGEVYILTDKGLVSYRSESSQGGAVHTSTAVFPNPVLPGYSGMVGITGLVNNASVKITTPGGKLVRSVQAHGGTAAWDLKDYNQHRVAPGVYVIWSASDDGEQTYVGKLAVVD</sequence>
<evidence type="ECO:0000259" key="1">
    <source>
        <dbReference type="Pfam" id="PF21544"/>
    </source>
</evidence>
<dbReference type="SUPFAM" id="SSF63825">
    <property type="entry name" value="YWTD domain"/>
    <property type="match status" value="1"/>
</dbReference>
<keyword evidence="3" id="KW-1185">Reference proteome</keyword>
<dbReference type="SUPFAM" id="SSF63829">
    <property type="entry name" value="Calcium-dependent phosphotriesterase"/>
    <property type="match status" value="1"/>
</dbReference>
<feature type="domain" description="PorZ N-terminal beta-propeller" evidence="1">
    <location>
        <begin position="56"/>
        <end position="212"/>
    </location>
</feature>
<dbReference type="AlphaFoldDB" id="A0A3D9L689"/>
<name>A0A3D9L689_MARFU</name>